<comment type="caution">
    <text evidence="4">The sequence shown here is derived from an EMBL/GenBank/DDBJ whole genome shotgun (WGS) entry which is preliminary data.</text>
</comment>
<evidence type="ECO:0000256" key="2">
    <source>
        <dbReference type="ARBA" id="ARBA00023315"/>
    </source>
</evidence>
<dbReference type="Proteomes" id="UP001596039">
    <property type="component" value="Unassembled WGS sequence"/>
</dbReference>
<organism evidence="4 5">
    <name type="scientific">Lysinimonas soli</name>
    <dbReference type="NCBI Taxonomy" id="1074233"/>
    <lineage>
        <taxon>Bacteria</taxon>
        <taxon>Bacillati</taxon>
        <taxon>Actinomycetota</taxon>
        <taxon>Actinomycetes</taxon>
        <taxon>Micrococcales</taxon>
        <taxon>Microbacteriaceae</taxon>
        <taxon>Lysinimonas</taxon>
    </lineage>
</organism>
<dbReference type="InterPro" id="IPR016890">
    <property type="entry name" value="UCP028520"/>
</dbReference>
<reference evidence="5" key="1">
    <citation type="journal article" date="2019" name="Int. J. Syst. Evol. Microbiol.">
        <title>The Global Catalogue of Microorganisms (GCM) 10K type strain sequencing project: providing services to taxonomists for standard genome sequencing and annotation.</title>
        <authorList>
            <consortium name="The Broad Institute Genomics Platform"/>
            <consortium name="The Broad Institute Genome Sequencing Center for Infectious Disease"/>
            <person name="Wu L."/>
            <person name="Ma J."/>
        </authorList>
    </citation>
    <scope>NUCLEOTIDE SEQUENCE [LARGE SCALE GENOMIC DNA]</scope>
    <source>
        <strain evidence="5">CGMCC 4.6997</strain>
    </source>
</reference>
<gene>
    <name evidence="4" type="ORF">ACFPJ4_07185</name>
</gene>
<dbReference type="RefSeq" id="WP_386739679.1">
    <property type="nucleotide sequence ID" value="NZ_JBHSMG010000001.1"/>
</dbReference>
<dbReference type="PROSITE" id="PS51186">
    <property type="entry name" value="GNAT"/>
    <property type="match status" value="1"/>
</dbReference>
<name>A0ABW0NNA3_9MICO</name>
<evidence type="ECO:0000256" key="1">
    <source>
        <dbReference type="ARBA" id="ARBA00022679"/>
    </source>
</evidence>
<dbReference type="SUPFAM" id="SSF55729">
    <property type="entry name" value="Acyl-CoA N-acyltransferases (Nat)"/>
    <property type="match status" value="1"/>
</dbReference>
<dbReference type="Gene3D" id="3.40.630.30">
    <property type="match status" value="1"/>
</dbReference>
<dbReference type="PANTHER" id="PTHR43877">
    <property type="entry name" value="AMINOALKYLPHOSPHONATE N-ACETYLTRANSFERASE-RELATED-RELATED"/>
    <property type="match status" value="1"/>
</dbReference>
<sequence>MSDPILRPYRDDDLDALVAVNDAAYPAVPITPAVEFAELVAMSSVRLVVDDGRPAGFLLGMPPGLDYRSENYLFFSARSDDFVYVDRIVLSPHLQGRGIGPRLYEAAFAEARRVGASEVLCEVNLEPPNPGSLAFHSRLGFVEVGRQSTKGGANIVALLAAPVGGNLTA</sequence>
<evidence type="ECO:0000313" key="5">
    <source>
        <dbReference type="Proteomes" id="UP001596039"/>
    </source>
</evidence>
<keyword evidence="1" id="KW-0808">Transferase</keyword>
<dbReference type="PIRSF" id="PIRSF028520">
    <property type="entry name" value="UCP028520"/>
    <property type="match status" value="1"/>
</dbReference>
<dbReference type="PANTHER" id="PTHR43877:SF2">
    <property type="entry name" value="AMINOALKYLPHOSPHONATE N-ACETYLTRANSFERASE-RELATED"/>
    <property type="match status" value="1"/>
</dbReference>
<dbReference type="CDD" id="cd04301">
    <property type="entry name" value="NAT_SF"/>
    <property type="match status" value="1"/>
</dbReference>
<dbReference type="InterPro" id="IPR050832">
    <property type="entry name" value="Bact_Acetyltransf"/>
</dbReference>
<keyword evidence="2" id="KW-0012">Acyltransferase</keyword>
<dbReference type="Pfam" id="PF00583">
    <property type="entry name" value="Acetyltransf_1"/>
    <property type="match status" value="1"/>
</dbReference>
<accession>A0ABW0NNA3</accession>
<evidence type="ECO:0000313" key="4">
    <source>
        <dbReference type="EMBL" id="MFC5502021.1"/>
    </source>
</evidence>
<keyword evidence="5" id="KW-1185">Reference proteome</keyword>
<proteinExistence type="predicted"/>
<dbReference type="InterPro" id="IPR000182">
    <property type="entry name" value="GNAT_dom"/>
</dbReference>
<evidence type="ECO:0000259" key="3">
    <source>
        <dbReference type="PROSITE" id="PS51186"/>
    </source>
</evidence>
<dbReference type="EMBL" id="JBHSMG010000001">
    <property type="protein sequence ID" value="MFC5502021.1"/>
    <property type="molecule type" value="Genomic_DNA"/>
</dbReference>
<protein>
    <submittedName>
        <fullName evidence="4">GNAT family N-acetyltransferase</fullName>
    </submittedName>
</protein>
<dbReference type="InterPro" id="IPR016181">
    <property type="entry name" value="Acyl_CoA_acyltransferase"/>
</dbReference>
<feature type="domain" description="N-acetyltransferase" evidence="3">
    <location>
        <begin position="4"/>
        <end position="162"/>
    </location>
</feature>